<evidence type="ECO:0000313" key="2">
    <source>
        <dbReference type="Proteomes" id="UP001489004"/>
    </source>
</evidence>
<name>A0AAW1Q7K4_9CHLO</name>
<sequence>MNGRQHAVRRQHALHTSVSYNWMVEKPVGVSDQGTSDEGHLDHTEDWLYLEEQRLNYTGLRAVLLYVVRDIYLFDRDWTKDDIGDRLIAHVLDKHAGLFQHLLLVCTKLEEQYSGSLWQQLAGAQGDMVAAGRERVCIAVAKLRHLVESSVALAESSGAVALQPNQLSDLGGPDWWMIQYNQTFRYVRATATNNGNENLTEELKALASTNFVALSYPLALGALVEPWPSQMLPRTGLGYLGPVSNCWDKHSSTYDITLAAAVDGCSESIAYRAAEWMDTCLAYFAWVWTQIFGEFIIFDLQGMLLVRNEGYEGMFRCAEWMGAKTGSSYAIATNAKN</sequence>
<dbReference type="EMBL" id="JALJOR010000004">
    <property type="protein sequence ID" value="KAK9818049.1"/>
    <property type="molecule type" value="Genomic_DNA"/>
</dbReference>
<evidence type="ECO:0000313" key="1">
    <source>
        <dbReference type="EMBL" id="KAK9818049.1"/>
    </source>
</evidence>
<proteinExistence type="predicted"/>
<gene>
    <name evidence="1" type="ORF">WJX72_006289</name>
</gene>
<dbReference type="AlphaFoldDB" id="A0AAW1Q7K4"/>
<dbReference type="Proteomes" id="UP001489004">
    <property type="component" value="Unassembled WGS sequence"/>
</dbReference>
<reference evidence="1 2" key="1">
    <citation type="journal article" date="2024" name="Nat. Commun.">
        <title>Phylogenomics reveals the evolutionary origins of lichenization in chlorophyte algae.</title>
        <authorList>
            <person name="Puginier C."/>
            <person name="Libourel C."/>
            <person name="Otte J."/>
            <person name="Skaloud P."/>
            <person name="Haon M."/>
            <person name="Grisel S."/>
            <person name="Petersen M."/>
            <person name="Berrin J.G."/>
            <person name="Delaux P.M."/>
            <person name="Dal Grande F."/>
            <person name="Keller J."/>
        </authorList>
    </citation>
    <scope>NUCLEOTIDE SEQUENCE [LARGE SCALE GENOMIC DNA]</scope>
    <source>
        <strain evidence="1 2">SAG 2043</strain>
    </source>
</reference>
<keyword evidence="2" id="KW-1185">Reference proteome</keyword>
<comment type="caution">
    <text evidence="1">The sequence shown here is derived from an EMBL/GenBank/DDBJ whole genome shotgun (WGS) entry which is preliminary data.</text>
</comment>
<organism evidence="1 2">
    <name type="scientific">[Myrmecia] bisecta</name>
    <dbReference type="NCBI Taxonomy" id="41462"/>
    <lineage>
        <taxon>Eukaryota</taxon>
        <taxon>Viridiplantae</taxon>
        <taxon>Chlorophyta</taxon>
        <taxon>core chlorophytes</taxon>
        <taxon>Trebouxiophyceae</taxon>
        <taxon>Trebouxiales</taxon>
        <taxon>Trebouxiaceae</taxon>
        <taxon>Myrmecia</taxon>
    </lineage>
</organism>
<accession>A0AAW1Q7K4</accession>
<protein>
    <submittedName>
        <fullName evidence="1">Uncharacterized protein</fullName>
    </submittedName>
</protein>